<proteinExistence type="predicted"/>
<evidence type="ECO:0000313" key="1">
    <source>
        <dbReference type="EMBL" id="CUV01639.1"/>
    </source>
</evidence>
<sequence>MTVAASILSFISDYDGMITEIVKRKEIRVEKVEENNFSPRGAH</sequence>
<dbReference type="AlphaFoldDB" id="A0A160V744"/>
<dbReference type="EMBL" id="FAXA01000109">
    <property type="protein sequence ID" value="CUV01639.1"/>
    <property type="molecule type" value="Genomic_DNA"/>
</dbReference>
<protein>
    <submittedName>
        <fullName evidence="1">Uncharacterized protein</fullName>
    </submittedName>
</protein>
<accession>A0A160V744</accession>
<gene>
    <name evidence="1" type="ORF">MGWOODY_Clf2620</name>
</gene>
<name>A0A160V744_9ZZZZ</name>
<organism evidence="1">
    <name type="scientific">hydrothermal vent metagenome</name>
    <dbReference type="NCBI Taxonomy" id="652676"/>
    <lineage>
        <taxon>unclassified sequences</taxon>
        <taxon>metagenomes</taxon>
        <taxon>ecological metagenomes</taxon>
    </lineage>
</organism>
<reference evidence="1" key="1">
    <citation type="submission" date="2015-10" db="EMBL/GenBank/DDBJ databases">
        <authorList>
            <person name="Gilbert D.G."/>
        </authorList>
    </citation>
    <scope>NUCLEOTIDE SEQUENCE</scope>
</reference>